<keyword evidence="1" id="KW-0560">Oxidoreductase</keyword>
<dbReference type="Gene3D" id="3.50.50.60">
    <property type="entry name" value="FAD/NAD(P)-binding domain"/>
    <property type="match status" value="1"/>
</dbReference>
<dbReference type="OrthoDB" id="7421214at2"/>
<dbReference type="PANTHER" id="PTHR13847">
    <property type="entry name" value="SARCOSINE DEHYDROGENASE-RELATED"/>
    <property type="match status" value="1"/>
</dbReference>
<evidence type="ECO:0000256" key="1">
    <source>
        <dbReference type="ARBA" id="ARBA00023002"/>
    </source>
</evidence>
<organism evidence="3 4">
    <name type="scientific">Emcibacter nanhaiensis</name>
    <dbReference type="NCBI Taxonomy" id="1505037"/>
    <lineage>
        <taxon>Bacteria</taxon>
        <taxon>Pseudomonadati</taxon>
        <taxon>Pseudomonadota</taxon>
        <taxon>Alphaproteobacteria</taxon>
        <taxon>Emcibacterales</taxon>
        <taxon>Emcibacteraceae</taxon>
        <taxon>Emcibacter</taxon>
    </lineage>
</organism>
<name>A0A501PH29_9PROT</name>
<dbReference type="AlphaFoldDB" id="A0A501PH29"/>
<sequence length="371" mass="40402">MTETFDFIIIGGGIAGASAAWFLSPHGRTLILEREEYPGYHTTGRSAAFFAETYGNAVVQQLTRASRSFLLSPPDGFSETPLVHKRGAVYMATAEQVEFLEQSYRTKKAVSPEIKQLTATEILEKAPCLRKGYAVAGYEDPGCRDIDVHALHQGYLRGMKKNGGKMLCNQSVEDISRSAEGWQVELAEGRVEGRVLVNAAGAWGDELAAVAGVAPIGLDPRRRTVICVDADGAELSPEMPLVLDAEDEFYFKPEGGGILLTPCDETPMPPCDVQPEELDIARAIDRLEQASEFRVTHVRRKWSGLRTFVPDRSPVVGFDPDIAGFFWCVGQGGFGIQTSPAIGRLVAELIVNGETGSVLPVAEISPQRFRN</sequence>
<reference evidence="4" key="1">
    <citation type="submission" date="2019-06" db="EMBL/GenBank/DDBJ databases">
        <title>The complete genome of Emcibacter congregatus ZYLT.</title>
        <authorList>
            <person name="Zhao Z."/>
        </authorList>
    </citation>
    <scope>NUCLEOTIDE SEQUENCE [LARGE SCALE GENOMIC DNA]</scope>
    <source>
        <strain evidence="4">MCCC 1A06723</strain>
    </source>
</reference>
<dbReference type="RefSeq" id="WP_139941050.1">
    <property type="nucleotide sequence ID" value="NZ_JBHSYP010000006.1"/>
</dbReference>
<keyword evidence="4" id="KW-1185">Reference proteome</keyword>
<dbReference type="GO" id="GO:0005737">
    <property type="term" value="C:cytoplasm"/>
    <property type="evidence" value="ECO:0007669"/>
    <property type="project" value="TreeGrafter"/>
</dbReference>
<dbReference type="Proteomes" id="UP000319148">
    <property type="component" value="Unassembled WGS sequence"/>
</dbReference>
<protein>
    <submittedName>
        <fullName evidence="3">FAD-binding oxidoreductase</fullName>
    </submittedName>
</protein>
<dbReference type="SUPFAM" id="SSF51905">
    <property type="entry name" value="FAD/NAD(P)-binding domain"/>
    <property type="match status" value="1"/>
</dbReference>
<dbReference type="InterPro" id="IPR006076">
    <property type="entry name" value="FAD-dep_OxRdtase"/>
</dbReference>
<dbReference type="Gene3D" id="3.30.9.10">
    <property type="entry name" value="D-Amino Acid Oxidase, subunit A, domain 2"/>
    <property type="match status" value="1"/>
</dbReference>
<dbReference type="GO" id="GO:0016491">
    <property type="term" value="F:oxidoreductase activity"/>
    <property type="evidence" value="ECO:0007669"/>
    <property type="project" value="UniProtKB-KW"/>
</dbReference>
<accession>A0A501PH29</accession>
<dbReference type="PANTHER" id="PTHR13847:SF287">
    <property type="entry name" value="FAD-DEPENDENT OXIDOREDUCTASE DOMAIN-CONTAINING PROTEIN 1"/>
    <property type="match status" value="1"/>
</dbReference>
<evidence type="ECO:0000313" key="4">
    <source>
        <dbReference type="Proteomes" id="UP000319148"/>
    </source>
</evidence>
<evidence type="ECO:0000259" key="2">
    <source>
        <dbReference type="Pfam" id="PF01266"/>
    </source>
</evidence>
<proteinExistence type="predicted"/>
<dbReference type="EMBL" id="VFIY01000014">
    <property type="protein sequence ID" value="TPD59387.1"/>
    <property type="molecule type" value="Genomic_DNA"/>
</dbReference>
<evidence type="ECO:0000313" key="3">
    <source>
        <dbReference type="EMBL" id="TPD59387.1"/>
    </source>
</evidence>
<feature type="domain" description="FAD dependent oxidoreductase" evidence="2">
    <location>
        <begin position="6"/>
        <end position="349"/>
    </location>
</feature>
<gene>
    <name evidence="3" type="ORF">FIV46_11375</name>
</gene>
<dbReference type="Pfam" id="PF01266">
    <property type="entry name" value="DAO"/>
    <property type="match status" value="1"/>
</dbReference>
<comment type="caution">
    <text evidence="3">The sequence shown here is derived from an EMBL/GenBank/DDBJ whole genome shotgun (WGS) entry which is preliminary data.</text>
</comment>
<dbReference type="InterPro" id="IPR036188">
    <property type="entry name" value="FAD/NAD-bd_sf"/>
</dbReference>